<reference evidence="3 4" key="1">
    <citation type="submission" date="2016-10" db="EMBL/GenBank/DDBJ databases">
        <authorList>
            <person name="de Groot N.N."/>
        </authorList>
    </citation>
    <scope>NUCLEOTIDE SEQUENCE [LARGE SCALE GENOMIC DNA]</scope>
    <source>
        <strain evidence="3 4">CGMCC 1.5012</strain>
    </source>
</reference>
<dbReference type="Proteomes" id="UP000199182">
    <property type="component" value="Unassembled WGS sequence"/>
</dbReference>
<dbReference type="InterPro" id="IPR000551">
    <property type="entry name" value="MerR-type_HTH_dom"/>
</dbReference>
<feature type="domain" description="HTH merR-type" evidence="2">
    <location>
        <begin position="1"/>
        <end position="71"/>
    </location>
</feature>
<name>A0A1H0CWQ1_9FIRM</name>
<gene>
    <name evidence="3" type="ORF">SAMN05192585_12529</name>
</gene>
<dbReference type="InterPro" id="IPR010499">
    <property type="entry name" value="AraC_E-bd"/>
</dbReference>
<dbReference type="PANTHER" id="PTHR30204:SF97">
    <property type="entry name" value="MERR FAMILY REGULATORY PROTEIN"/>
    <property type="match status" value="1"/>
</dbReference>
<dbReference type="SMART" id="SM00871">
    <property type="entry name" value="AraC_E_bind"/>
    <property type="match status" value="1"/>
</dbReference>
<evidence type="ECO:0000313" key="3">
    <source>
        <dbReference type="EMBL" id="SDN62309.1"/>
    </source>
</evidence>
<dbReference type="InterPro" id="IPR029442">
    <property type="entry name" value="GyrI-like"/>
</dbReference>
<dbReference type="SMART" id="SM00422">
    <property type="entry name" value="HTH_MERR"/>
    <property type="match status" value="1"/>
</dbReference>
<dbReference type="AlphaFoldDB" id="A0A1H0CWQ1"/>
<evidence type="ECO:0000313" key="4">
    <source>
        <dbReference type="Proteomes" id="UP000199182"/>
    </source>
</evidence>
<dbReference type="STRING" id="258515.SAMN05192585_12529"/>
<dbReference type="Pfam" id="PF13411">
    <property type="entry name" value="MerR_1"/>
    <property type="match status" value="1"/>
</dbReference>
<dbReference type="SUPFAM" id="SSF46955">
    <property type="entry name" value="Putative DNA-binding domain"/>
    <property type="match status" value="1"/>
</dbReference>
<dbReference type="PROSITE" id="PS00552">
    <property type="entry name" value="HTH_MERR_1"/>
    <property type="match status" value="1"/>
</dbReference>
<dbReference type="CDD" id="cd01107">
    <property type="entry name" value="HTH_BmrR"/>
    <property type="match status" value="1"/>
</dbReference>
<organism evidence="3 4">
    <name type="scientific">Acetanaerobacterium elongatum</name>
    <dbReference type="NCBI Taxonomy" id="258515"/>
    <lineage>
        <taxon>Bacteria</taxon>
        <taxon>Bacillati</taxon>
        <taxon>Bacillota</taxon>
        <taxon>Clostridia</taxon>
        <taxon>Eubacteriales</taxon>
        <taxon>Oscillospiraceae</taxon>
        <taxon>Acetanaerobacterium</taxon>
    </lineage>
</organism>
<keyword evidence="1 3" id="KW-0238">DNA-binding</keyword>
<dbReference type="OrthoDB" id="9773308at2"/>
<proteinExistence type="predicted"/>
<dbReference type="GO" id="GO:0003700">
    <property type="term" value="F:DNA-binding transcription factor activity"/>
    <property type="evidence" value="ECO:0007669"/>
    <property type="project" value="InterPro"/>
</dbReference>
<dbReference type="InterPro" id="IPR009061">
    <property type="entry name" value="DNA-bd_dom_put_sf"/>
</dbReference>
<dbReference type="PROSITE" id="PS50937">
    <property type="entry name" value="HTH_MERR_2"/>
    <property type="match status" value="1"/>
</dbReference>
<accession>A0A1H0CWQ1</accession>
<dbReference type="EMBL" id="FNID01000025">
    <property type="protein sequence ID" value="SDN62309.1"/>
    <property type="molecule type" value="Genomic_DNA"/>
</dbReference>
<dbReference type="InterPro" id="IPR047057">
    <property type="entry name" value="MerR_fam"/>
</dbReference>
<keyword evidence="4" id="KW-1185">Reference proteome</keyword>
<dbReference type="GO" id="GO:0003677">
    <property type="term" value="F:DNA binding"/>
    <property type="evidence" value="ECO:0007669"/>
    <property type="project" value="UniProtKB-KW"/>
</dbReference>
<dbReference type="Gene3D" id="3.20.80.10">
    <property type="entry name" value="Regulatory factor, effector binding domain"/>
    <property type="match status" value="1"/>
</dbReference>
<dbReference type="InterPro" id="IPR011256">
    <property type="entry name" value="Reg_factor_effector_dom_sf"/>
</dbReference>
<dbReference type="Pfam" id="PF06445">
    <property type="entry name" value="GyrI-like"/>
    <property type="match status" value="1"/>
</dbReference>
<evidence type="ECO:0000259" key="2">
    <source>
        <dbReference type="PROSITE" id="PS50937"/>
    </source>
</evidence>
<sequence>MLKIGDFSMLSRISIHMLRHYDEIGLLHPRHTDEFTGYRYYSEEQLTDASRIQALKNMGLSLAMIKEILSEYDDTDLLKRYLSLQMIQKKEELSAMQNQLQMMDTAIKSIEKGSAPSECSIAVKEIPKRNIVSLRQVIPSYTDEGLLWEALCEEAKLQNIQYSTPSYNIAVFHDEGYKEQGIDVEIQRSVIGSYHDTQRARFKTVEPITVAAITYQGAYNLLEKVCASIAKWTLYNQYELVGSMFNIYHISPLTEPNPENLITEVCFPIRKK</sequence>
<dbReference type="SUPFAM" id="SSF55136">
    <property type="entry name" value="Probable bacterial effector-binding domain"/>
    <property type="match status" value="1"/>
</dbReference>
<protein>
    <submittedName>
        <fullName evidence="3">DNA-binding transcriptional regulator, MerR family</fullName>
    </submittedName>
</protein>
<dbReference type="RefSeq" id="WP_092641357.1">
    <property type="nucleotide sequence ID" value="NZ_FNID01000025.1"/>
</dbReference>
<evidence type="ECO:0000256" key="1">
    <source>
        <dbReference type="ARBA" id="ARBA00023125"/>
    </source>
</evidence>
<dbReference type="Gene3D" id="1.10.1660.10">
    <property type="match status" value="1"/>
</dbReference>
<dbReference type="PANTHER" id="PTHR30204">
    <property type="entry name" value="REDOX-CYCLING DRUG-SENSING TRANSCRIPTIONAL ACTIVATOR SOXR"/>
    <property type="match status" value="1"/>
</dbReference>